<dbReference type="AlphaFoldDB" id="A0A1X7VQZ0"/>
<keyword evidence="1" id="KW-0571">Peptide transport</keyword>
<accession>A0A1X7VQZ0</accession>
<keyword evidence="2" id="KW-0812">Transmembrane</keyword>
<evidence type="ECO:0000313" key="3">
    <source>
        <dbReference type="EnsemblMetazoa" id="Aqu2.1.41843_001"/>
    </source>
</evidence>
<dbReference type="GO" id="GO:0015833">
    <property type="term" value="P:peptide transport"/>
    <property type="evidence" value="ECO:0007669"/>
    <property type="project" value="UniProtKB-KW"/>
</dbReference>
<feature type="transmembrane region" description="Helical" evidence="2">
    <location>
        <begin position="139"/>
        <end position="157"/>
    </location>
</feature>
<dbReference type="Gene3D" id="1.20.1250.20">
    <property type="entry name" value="MFS general substrate transporter like domains"/>
    <property type="match status" value="3"/>
</dbReference>
<feature type="transmembrane region" description="Helical" evidence="2">
    <location>
        <begin position="97"/>
        <end position="119"/>
    </location>
</feature>
<evidence type="ECO:0000256" key="2">
    <source>
        <dbReference type="SAM" id="Phobius"/>
    </source>
</evidence>
<dbReference type="EnsemblMetazoa" id="Aqu2.1.41843_001">
    <property type="protein sequence ID" value="Aqu2.1.41843_001"/>
    <property type="gene ID" value="Aqu2.1.41843"/>
</dbReference>
<feature type="transmembrane region" description="Helical" evidence="2">
    <location>
        <begin position="534"/>
        <end position="558"/>
    </location>
</feature>
<keyword evidence="1" id="KW-0653">Protein transport</keyword>
<feature type="transmembrane region" description="Helical" evidence="2">
    <location>
        <begin position="367"/>
        <end position="387"/>
    </location>
</feature>
<feature type="transmembrane region" description="Helical" evidence="2">
    <location>
        <begin position="742"/>
        <end position="762"/>
    </location>
</feature>
<keyword evidence="1" id="KW-0813">Transport</keyword>
<feature type="transmembrane region" description="Helical" evidence="2">
    <location>
        <begin position="169"/>
        <end position="191"/>
    </location>
</feature>
<feature type="transmembrane region" description="Helical" evidence="2">
    <location>
        <begin position="40"/>
        <end position="59"/>
    </location>
</feature>
<dbReference type="SUPFAM" id="SSF103473">
    <property type="entry name" value="MFS general substrate transporter"/>
    <property type="match status" value="1"/>
</dbReference>
<feature type="transmembrane region" description="Helical" evidence="2">
    <location>
        <begin position="71"/>
        <end position="91"/>
    </location>
</feature>
<feature type="transmembrane region" description="Helical" evidence="2">
    <location>
        <begin position="394"/>
        <end position="414"/>
    </location>
</feature>
<feature type="transmembrane region" description="Helical" evidence="2">
    <location>
        <begin position="344"/>
        <end position="361"/>
    </location>
</feature>
<feature type="transmembrane region" description="Helical" evidence="2">
    <location>
        <begin position="7"/>
        <end position="28"/>
    </location>
</feature>
<reference evidence="3" key="1">
    <citation type="submission" date="2017-05" db="UniProtKB">
        <authorList>
            <consortium name="EnsemblMetazoa"/>
        </authorList>
    </citation>
    <scope>IDENTIFICATION</scope>
</reference>
<feature type="transmembrane region" description="Helical" evidence="2">
    <location>
        <begin position="709"/>
        <end position="730"/>
    </location>
</feature>
<feature type="transmembrane region" description="Helical" evidence="2">
    <location>
        <begin position="426"/>
        <end position="448"/>
    </location>
</feature>
<sequence>MVFTRWAVMVLTWDCLMYSHILLLRYFGPSTVSSTVNNRWLGFNVLYCLVFISFPIYGLVADVKIGRHRAIMIGIVFCFLSMIIAGGGYVVNSFYPSSVILLTTYGIAYVLEVSGYGSFKANIIQYNIDQIIGASSREISALIHWHFVCIPIVFTFFELGRCLIDQKYFLLICFVLAGVAIFFVLVSHSLFKHKLENITLIKNPIRLIVRVLCYARKHKYPENRSALTYWEEEAPSRLDLGKDKYGGPFTEEEVEDIKTVFPGVAISFVLVSHSLFKHKLENITLIKNPIRLIVRVLCYARKHKYPENRSALTYWEEEAPSRLDLGKDKYGGPFTEEEVEDVKTVFRMLPLFIAVFSFAATDEVYHWIFTGTVECESLLLLFHLLVIKVCCFKYIPGILKLITFGQVFAILTLTKASKTFSSKMMFLPQIFFGFTFAILFPATLEFTIAQSPVHMRGVMVGMWSASIGCGYLFNINIKYLFDCPNEYLCTASYYYLTKSGVVFIILIVFVILARRYKYRCHPVICLVFKHKMVFSRWAVMVLTWDCLIYFHILLLRYFVPSTITSTETSTVNNGWIGFPFYGLLTDVKIGRHRAIIIGIVLCFLSMIFVGCGYVVNSFYPSSVILWTTYGIAYVLEVAGYCSFKANIVQYNIDQIVGASSHHETSTSPFASKLLLLPQVFHGFTFALIFPASLEFTIAQSPVNMRGVMVGLWFASIGCGYLFNINIKYLFDCHNEYLCTASYYYLTKSVVVFVILIVFVILARRYKYRVRENEVNVLQIVDDHYQRYMEQEEMYKIQFSK</sequence>
<dbReference type="PANTHER" id="PTHR11654">
    <property type="entry name" value="OLIGOPEPTIDE TRANSPORTER-RELATED"/>
    <property type="match status" value="1"/>
</dbReference>
<keyword evidence="2" id="KW-0472">Membrane</keyword>
<dbReference type="OrthoDB" id="8904098at2759"/>
<feature type="transmembrane region" description="Helical" evidence="2">
    <location>
        <begin position="460"/>
        <end position="481"/>
    </location>
</feature>
<dbReference type="InterPro" id="IPR036259">
    <property type="entry name" value="MFS_trans_sf"/>
</dbReference>
<proteinExistence type="predicted"/>
<organism evidence="3">
    <name type="scientific">Amphimedon queenslandica</name>
    <name type="common">Sponge</name>
    <dbReference type="NCBI Taxonomy" id="400682"/>
    <lineage>
        <taxon>Eukaryota</taxon>
        <taxon>Metazoa</taxon>
        <taxon>Porifera</taxon>
        <taxon>Demospongiae</taxon>
        <taxon>Heteroscleromorpha</taxon>
        <taxon>Haplosclerida</taxon>
        <taxon>Niphatidae</taxon>
        <taxon>Amphimedon</taxon>
    </lineage>
</organism>
<feature type="transmembrane region" description="Helical" evidence="2">
    <location>
        <begin position="493"/>
        <end position="513"/>
    </location>
</feature>
<feature type="transmembrane region" description="Helical" evidence="2">
    <location>
        <begin position="594"/>
        <end position="615"/>
    </location>
</feature>
<dbReference type="InParanoid" id="A0A1X7VQZ0"/>
<protein>
    <submittedName>
        <fullName evidence="3">Uncharacterized protein</fullName>
    </submittedName>
</protein>
<evidence type="ECO:0000256" key="1">
    <source>
        <dbReference type="ARBA" id="ARBA00022856"/>
    </source>
</evidence>
<name>A0A1X7VQZ0_AMPQE</name>
<feature type="transmembrane region" description="Helical" evidence="2">
    <location>
        <begin position="679"/>
        <end position="697"/>
    </location>
</feature>
<keyword evidence="2" id="KW-1133">Transmembrane helix</keyword>